<dbReference type="Proteomes" id="UP000037392">
    <property type="component" value="Unassembled WGS sequence"/>
</dbReference>
<proteinExistence type="predicted"/>
<feature type="transmembrane region" description="Helical" evidence="1">
    <location>
        <begin position="365"/>
        <end position="390"/>
    </location>
</feature>
<feature type="transmembrane region" description="Helical" evidence="1">
    <location>
        <begin position="269"/>
        <end position="286"/>
    </location>
</feature>
<dbReference type="GeneID" id="93163680"/>
<keyword evidence="1" id="KW-0472">Membrane</keyword>
<organism evidence="2 3">
    <name type="scientific">[Clostridium] citroniae WAL-19142</name>
    <dbReference type="NCBI Taxonomy" id="742734"/>
    <lineage>
        <taxon>Bacteria</taxon>
        <taxon>Bacillati</taxon>
        <taxon>Bacillota</taxon>
        <taxon>Clostridia</taxon>
        <taxon>Lachnospirales</taxon>
        <taxon>Lachnospiraceae</taxon>
        <taxon>Enterocloster</taxon>
    </lineage>
</organism>
<feature type="transmembrane region" description="Helical" evidence="1">
    <location>
        <begin position="27"/>
        <end position="48"/>
    </location>
</feature>
<evidence type="ECO:0000313" key="2">
    <source>
        <dbReference type="EMBL" id="KMW13279.1"/>
    </source>
</evidence>
<evidence type="ECO:0000256" key="1">
    <source>
        <dbReference type="SAM" id="Phobius"/>
    </source>
</evidence>
<feature type="transmembrane region" description="Helical" evidence="1">
    <location>
        <begin position="210"/>
        <end position="231"/>
    </location>
</feature>
<sequence length="393" mass="41957">MPGITALTILLTIYATGEMIAKKTKAVFSTVLGIAMLLLAGFWTGILPETIFSDCGADKFGNVIAGILITSLGTTIDFEELKRQWKVVLVSLMGVLGAVAGFIAAGCLFGMREMAIAGAPVFAGGSAATLIMTTALKDRSMELASTFCIVLYVMQKFIGVPVASHFLRIEARNFRKITENIQLYRNKTKEEEKVLELQSGKKLLNLPRSFTRPSVFLAKLAASAMISYYLAEMTGGAVHYFVMCLMIGILLFSLGFLDKFILQKTQANGVITFLVTIIIFSNLASTTPAQMLEVLEPLVILSLSGVSGVAAAGMAGARIFRMGTGLAISLGISCTFGFPTTMLMPQEVAQAIGETEEEKAAIENYLLPKMLTAGLVTVTIVSVLIAGVAVNSL</sequence>
<dbReference type="RefSeq" id="WP_007869684.1">
    <property type="nucleotide sequence ID" value="NZ_KQ235875.1"/>
</dbReference>
<dbReference type="PATRIC" id="fig|742734.4.peg.217"/>
<keyword evidence="1" id="KW-1133">Transmembrane helix</keyword>
<dbReference type="OrthoDB" id="3243277at2"/>
<dbReference type="EMBL" id="ADLK01000045">
    <property type="protein sequence ID" value="KMW13279.1"/>
    <property type="molecule type" value="Genomic_DNA"/>
</dbReference>
<feature type="transmembrane region" description="Helical" evidence="1">
    <location>
        <begin position="143"/>
        <end position="167"/>
    </location>
</feature>
<feature type="transmembrane region" description="Helical" evidence="1">
    <location>
        <begin position="116"/>
        <end position="137"/>
    </location>
</feature>
<name>A0A0J9BM13_9FIRM</name>
<dbReference type="AlphaFoldDB" id="A0A0J9BM13"/>
<dbReference type="CDD" id="cd21416">
    <property type="entry name" value="HDC_protein"/>
    <property type="match status" value="1"/>
</dbReference>
<feature type="transmembrane region" description="Helical" evidence="1">
    <location>
        <begin position="237"/>
        <end position="257"/>
    </location>
</feature>
<evidence type="ECO:0000313" key="3">
    <source>
        <dbReference type="Proteomes" id="UP000037392"/>
    </source>
</evidence>
<protein>
    <recommendedName>
        <fullName evidence="4">Na+/glutamate symporter</fullName>
    </recommendedName>
</protein>
<feature type="transmembrane region" description="Helical" evidence="1">
    <location>
        <begin position="88"/>
        <end position="109"/>
    </location>
</feature>
<keyword evidence="1" id="KW-0812">Transmembrane</keyword>
<gene>
    <name evidence="2" type="ORF">HMPREF9470_00200</name>
</gene>
<feature type="transmembrane region" description="Helical" evidence="1">
    <location>
        <begin position="324"/>
        <end position="345"/>
    </location>
</feature>
<feature type="transmembrane region" description="Helical" evidence="1">
    <location>
        <begin position="298"/>
        <end position="317"/>
    </location>
</feature>
<dbReference type="InterPro" id="IPR049576">
    <property type="entry name" value="HDC-like"/>
</dbReference>
<comment type="caution">
    <text evidence="2">The sequence shown here is derived from an EMBL/GenBank/DDBJ whole genome shotgun (WGS) entry which is preliminary data.</text>
</comment>
<reference evidence="2 3" key="1">
    <citation type="submission" date="2011-04" db="EMBL/GenBank/DDBJ databases">
        <title>The Genome Sequence of Clostridium citroniae WAL-19142.</title>
        <authorList>
            <consortium name="The Broad Institute Genome Sequencing Platform"/>
            <person name="Earl A."/>
            <person name="Ward D."/>
            <person name="Feldgarden M."/>
            <person name="Gevers D."/>
            <person name="Warren Y.A."/>
            <person name="Tyrrell K.L."/>
            <person name="Citron D.M."/>
            <person name="Goldstein E.J."/>
            <person name="Daigneault M."/>
            <person name="Allen-Vercoe E."/>
            <person name="Young S.K."/>
            <person name="Zeng Q."/>
            <person name="Gargeya S."/>
            <person name="Fitzgerald M."/>
            <person name="Haas B."/>
            <person name="Abouelleil A."/>
            <person name="Alvarado L."/>
            <person name="Arachchi H.M."/>
            <person name="Berlin A."/>
            <person name="Brown A."/>
            <person name="Chapman S.B."/>
            <person name="Chen Z."/>
            <person name="Dunbar C."/>
            <person name="Freedman E."/>
            <person name="Gearin G."/>
            <person name="Gellesch M."/>
            <person name="Goldberg J."/>
            <person name="Griggs A."/>
            <person name="Gujja S."/>
            <person name="Heilman E.R."/>
            <person name="Heiman D."/>
            <person name="Howarth C."/>
            <person name="Larson L."/>
            <person name="Lui A."/>
            <person name="MacDonald P.J."/>
            <person name="Mehta T."/>
            <person name="Montmayeur A."/>
            <person name="Murphy C."/>
            <person name="Neiman D."/>
            <person name="Pearson M."/>
            <person name="Priest M."/>
            <person name="Roberts A."/>
            <person name="Saif S."/>
            <person name="Shea T."/>
            <person name="Shenoy N."/>
            <person name="Sisk P."/>
            <person name="Stolte C."/>
            <person name="Sykes S."/>
            <person name="White J."/>
            <person name="Yandava C."/>
            <person name="Wortman J."/>
            <person name="Nusbaum C."/>
            <person name="Birren B."/>
        </authorList>
    </citation>
    <scope>NUCLEOTIDE SEQUENCE [LARGE SCALE GENOMIC DNA]</scope>
    <source>
        <strain evidence="2 3">WAL-19142</strain>
    </source>
</reference>
<accession>A0A0J9BM13</accession>
<evidence type="ECO:0008006" key="4">
    <source>
        <dbReference type="Google" id="ProtNLM"/>
    </source>
</evidence>